<evidence type="ECO:0000256" key="1">
    <source>
        <dbReference type="ARBA" id="ARBA00007074"/>
    </source>
</evidence>
<evidence type="ECO:0000259" key="5">
    <source>
        <dbReference type="PROSITE" id="PS51935"/>
    </source>
</evidence>
<evidence type="ECO:0000313" key="7">
    <source>
        <dbReference type="Proteomes" id="UP000013165"/>
    </source>
</evidence>
<dbReference type="PANTHER" id="PTHR47053:SF1">
    <property type="entry name" value="MUREIN DD-ENDOPEPTIDASE MEPH-RELATED"/>
    <property type="match status" value="1"/>
</dbReference>
<comment type="similarity">
    <text evidence="1">Belongs to the peptidase C40 family.</text>
</comment>
<accession>N6WVZ7</accession>
<dbReference type="AlphaFoldDB" id="N6WVZ7"/>
<dbReference type="InterPro" id="IPR038765">
    <property type="entry name" value="Papain-like_cys_pep_sf"/>
</dbReference>
<gene>
    <name evidence="6" type="ORF">J057_07601</name>
</gene>
<evidence type="ECO:0000256" key="4">
    <source>
        <dbReference type="ARBA" id="ARBA00022807"/>
    </source>
</evidence>
<keyword evidence="4" id="KW-0788">Thiol protease</keyword>
<dbReference type="STRING" id="626887.J057_07601"/>
<evidence type="ECO:0000313" key="6">
    <source>
        <dbReference type="EMBL" id="ENO15197.2"/>
    </source>
</evidence>
<feature type="domain" description="NlpC/P60" evidence="5">
    <location>
        <begin position="17"/>
        <end position="139"/>
    </location>
</feature>
<dbReference type="EMBL" id="APLQ01000011">
    <property type="protein sequence ID" value="ENO15197.2"/>
    <property type="molecule type" value="Genomic_DNA"/>
</dbReference>
<dbReference type="PROSITE" id="PS51935">
    <property type="entry name" value="NLPC_P60"/>
    <property type="match status" value="1"/>
</dbReference>
<dbReference type="Gene3D" id="3.90.1720.10">
    <property type="entry name" value="endopeptidase domain like (from Nostoc punctiforme)"/>
    <property type="match status" value="1"/>
</dbReference>
<protein>
    <submittedName>
        <fullName evidence="6">NlpC/P60 family protein</fullName>
    </submittedName>
</protein>
<dbReference type="GO" id="GO:0006508">
    <property type="term" value="P:proteolysis"/>
    <property type="evidence" value="ECO:0007669"/>
    <property type="project" value="UniProtKB-KW"/>
</dbReference>
<reference evidence="6 7" key="1">
    <citation type="journal article" date="2013" name="Genome Announc.">
        <title>Genome Sequence of the Polycyclic Aromatic Hydrocarbon-Degrading Bacterium Strain Marinobacter nanhaiticus D15-8WT.</title>
        <authorList>
            <person name="Cui Z."/>
            <person name="Gao W."/>
            <person name="Li Q."/>
            <person name="Xu G."/>
            <person name="Zheng L."/>
        </authorList>
    </citation>
    <scope>NUCLEOTIDE SEQUENCE [LARGE SCALE GENOMIC DNA]</scope>
    <source>
        <strain evidence="6 7">D15-8W</strain>
    </source>
</reference>
<dbReference type="Pfam" id="PF00877">
    <property type="entry name" value="NLPC_P60"/>
    <property type="match status" value="1"/>
</dbReference>
<sequence length="139" mass="15494">MAPYTPAPTVEPMDAKSAATAAQLWQVFDRYEGVPYSYGGTSARGFDCSGFILTAYREALGRQLPRTTGQMLATGDVIPRHQVRPGDVVFFRISGKDQHAGIYMGNNRFIHASTSVGVTESALDGYYWRDRYTQARRFE</sequence>
<dbReference type="PATRIC" id="fig|626887.3.peg.1511"/>
<comment type="caution">
    <text evidence="6">The sequence shown here is derived from an EMBL/GenBank/DDBJ whole genome shotgun (WGS) entry which is preliminary data.</text>
</comment>
<dbReference type="InterPro" id="IPR000064">
    <property type="entry name" value="NLP_P60_dom"/>
</dbReference>
<evidence type="ECO:0000256" key="3">
    <source>
        <dbReference type="ARBA" id="ARBA00022801"/>
    </source>
</evidence>
<dbReference type="OrthoDB" id="9807055at2"/>
<dbReference type="SUPFAM" id="SSF54001">
    <property type="entry name" value="Cysteine proteinases"/>
    <property type="match status" value="1"/>
</dbReference>
<keyword evidence="2" id="KW-0645">Protease</keyword>
<dbReference type="eggNOG" id="COG0791">
    <property type="taxonomic scope" value="Bacteria"/>
</dbReference>
<dbReference type="HOGENOM" id="CLU_016043_9_3_6"/>
<dbReference type="PANTHER" id="PTHR47053">
    <property type="entry name" value="MUREIN DD-ENDOPEPTIDASE MEPH-RELATED"/>
    <property type="match status" value="1"/>
</dbReference>
<dbReference type="InterPro" id="IPR051202">
    <property type="entry name" value="Peptidase_C40"/>
</dbReference>
<dbReference type="Proteomes" id="UP000013165">
    <property type="component" value="Unassembled WGS sequence"/>
</dbReference>
<evidence type="ECO:0000256" key="2">
    <source>
        <dbReference type="ARBA" id="ARBA00022670"/>
    </source>
</evidence>
<organism evidence="6 7">
    <name type="scientific">Marinobacter nanhaiticus D15-8W</name>
    <dbReference type="NCBI Taxonomy" id="626887"/>
    <lineage>
        <taxon>Bacteria</taxon>
        <taxon>Pseudomonadati</taxon>
        <taxon>Pseudomonadota</taxon>
        <taxon>Gammaproteobacteria</taxon>
        <taxon>Pseudomonadales</taxon>
        <taxon>Marinobacteraceae</taxon>
        <taxon>Marinobacter</taxon>
    </lineage>
</organism>
<proteinExistence type="inferred from homology"/>
<dbReference type="GO" id="GO:0008234">
    <property type="term" value="F:cysteine-type peptidase activity"/>
    <property type="evidence" value="ECO:0007669"/>
    <property type="project" value="UniProtKB-KW"/>
</dbReference>
<keyword evidence="7" id="KW-1185">Reference proteome</keyword>
<name>N6WVZ7_9GAMM</name>
<keyword evidence="3" id="KW-0378">Hydrolase</keyword>